<dbReference type="AlphaFoldDB" id="A0A5C6Z4G3"/>
<dbReference type="OrthoDB" id="9772788at2"/>
<evidence type="ECO:0000313" key="3">
    <source>
        <dbReference type="Proteomes" id="UP000321497"/>
    </source>
</evidence>
<accession>A0A5C6Z4G3</accession>
<dbReference type="EMBL" id="VORT01000002">
    <property type="protein sequence ID" value="TXD74426.1"/>
    <property type="molecule type" value="Genomic_DNA"/>
</dbReference>
<dbReference type="Pfam" id="PF07977">
    <property type="entry name" value="FabA"/>
    <property type="match status" value="1"/>
</dbReference>
<dbReference type="InterPro" id="IPR029069">
    <property type="entry name" value="HotDog_dom_sf"/>
</dbReference>
<sequence>MKINEIILQLPYSEPFLFVDEVLSVSEETISGTYTFHKDAFFYKGHFKNNPVTPGVILTECMAQIGLVCLGIYLLDKENSLTSPTFAMSSIEIDFYLPVFPGEKVKVLSEKKYFRFNKLKCEVKMLNNNDEIVAKGTISGMIINKKREETIHSKKLPQ</sequence>
<dbReference type="InterPro" id="IPR013114">
    <property type="entry name" value="FabA_FabZ"/>
</dbReference>
<dbReference type="SUPFAM" id="SSF54637">
    <property type="entry name" value="Thioesterase/thiol ester dehydrase-isomerase"/>
    <property type="match status" value="1"/>
</dbReference>
<dbReference type="PANTHER" id="PTHR30272:SF1">
    <property type="entry name" value="3-HYDROXYACYL-[ACYL-CARRIER-PROTEIN] DEHYDRATASE"/>
    <property type="match status" value="1"/>
</dbReference>
<keyword evidence="3" id="KW-1185">Reference proteome</keyword>
<organism evidence="2 3">
    <name type="scientific">Aequorivita antarctica</name>
    <dbReference type="NCBI Taxonomy" id="153266"/>
    <lineage>
        <taxon>Bacteria</taxon>
        <taxon>Pseudomonadati</taxon>
        <taxon>Bacteroidota</taxon>
        <taxon>Flavobacteriia</taxon>
        <taxon>Flavobacteriales</taxon>
        <taxon>Flavobacteriaceae</taxon>
        <taxon>Aequorivita</taxon>
    </lineage>
</organism>
<keyword evidence="1" id="KW-0456">Lyase</keyword>
<gene>
    <name evidence="2" type="ORF">ESU54_04030</name>
</gene>
<protein>
    <submittedName>
        <fullName evidence="2">Hydroxymyristoyl-ACP dehydratase</fullName>
    </submittedName>
</protein>
<comment type="caution">
    <text evidence="2">The sequence shown here is derived from an EMBL/GenBank/DDBJ whole genome shotgun (WGS) entry which is preliminary data.</text>
</comment>
<proteinExistence type="predicted"/>
<evidence type="ECO:0000313" key="2">
    <source>
        <dbReference type="EMBL" id="TXD74426.1"/>
    </source>
</evidence>
<dbReference type="Gene3D" id="3.10.129.10">
    <property type="entry name" value="Hotdog Thioesterase"/>
    <property type="match status" value="1"/>
</dbReference>
<reference evidence="2 3" key="1">
    <citation type="submission" date="2019-08" db="EMBL/GenBank/DDBJ databases">
        <title>Genome of Aequorivita antarctica SW49 (type strain).</title>
        <authorList>
            <person name="Bowman J.P."/>
        </authorList>
    </citation>
    <scope>NUCLEOTIDE SEQUENCE [LARGE SCALE GENOMIC DNA]</scope>
    <source>
        <strain evidence="2 3">SW49</strain>
    </source>
</reference>
<dbReference type="Proteomes" id="UP000321497">
    <property type="component" value="Unassembled WGS sequence"/>
</dbReference>
<dbReference type="GO" id="GO:0016829">
    <property type="term" value="F:lyase activity"/>
    <property type="evidence" value="ECO:0007669"/>
    <property type="project" value="UniProtKB-KW"/>
</dbReference>
<evidence type="ECO:0000256" key="1">
    <source>
        <dbReference type="ARBA" id="ARBA00023239"/>
    </source>
</evidence>
<dbReference type="RefSeq" id="WP_111843857.1">
    <property type="nucleotide sequence ID" value="NZ_UEGI01000003.1"/>
</dbReference>
<dbReference type="PANTHER" id="PTHR30272">
    <property type="entry name" value="3-HYDROXYACYL-[ACYL-CARRIER-PROTEIN] DEHYDRATASE"/>
    <property type="match status" value="1"/>
</dbReference>
<name>A0A5C6Z4G3_9FLAO</name>